<dbReference type="Proteomes" id="UP001165060">
    <property type="component" value="Unassembled WGS sequence"/>
</dbReference>
<evidence type="ECO:0000256" key="3">
    <source>
        <dbReference type="ARBA" id="ARBA00023026"/>
    </source>
</evidence>
<feature type="compositionally biased region" description="Low complexity" evidence="4">
    <location>
        <begin position="527"/>
        <end position="536"/>
    </location>
</feature>
<feature type="region of interest" description="Disordered" evidence="4">
    <location>
        <begin position="1"/>
        <end position="275"/>
    </location>
</feature>
<keyword evidence="6" id="KW-1185">Reference proteome</keyword>
<dbReference type="Gene3D" id="3.80.10.10">
    <property type="entry name" value="Ribonuclease Inhibitor"/>
    <property type="match status" value="1"/>
</dbReference>
<feature type="compositionally biased region" description="Acidic residues" evidence="4">
    <location>
        <begin position="1173"/>
        <end position="1185"/>
    </location>
</feature>
<feature type="compositionally biased region" description="Pro residues" evidence="4">
    <location>
        <begin position="137"/>
        <end position="146"/>
    </location>
</feature>
<feature type="compositionally biased region" description="Low complexity" evidence="4">
    <location>
        <begin position="571"/>
        <end position="596"/>
    </location>
</feature>
<feature type="compositionally biased region" description="Acidic residues" evidence="4">
    <location>
        <begin position="912"/>
        <end position="922"/>
    </location>
</feature>
<dbReference type="EMBL" id="BRYB01000612">
    <property type="protein sequence ID" value="GMI33970.1"/>
    <property type="molecule type" value="Genomic_DNA"/>
</dbReference>
<feature type="compositionally biased region" description="Low complexity" evidence="4">
    <location>
        <begin position="91"/>
        <end position="109"/>
    </location>
</feature>
<evidence type="ECO:0000313" key="6">
    <source>
        <dbReference type="Proteomes" id="UP001165060"/>
    </source>
</evidence>
<dbReference type="Pfam" id="PF13855">
    <property type="entry name" value="LRR_8"/>
    <property type="match status" value="1"/>
</dbReference>
<feature type="region of interest" description="Disordered" evidence="4">
    <location>
        <begin position="1163"/>
        <end position="1230"/>
    </location>
</feature>
<protein>
    <submittedName>
        <fullName evidence="5">Uncharacterized protein</fullName>
    </submittedName>
</protein>
<reference evidence="5 6" key="1">
    <citation type="journal article" date="2023" name="Commun. Biol.">
        <title>Genome analysis of Parmales, the sister group of diatoms, reveals the evolutionary specialization of diatoms from phago-mixotrophs to photoautotrophs.</title>
        <authorList>
            <person name="Ban H."/>
            <person name="Sato S."/>
            <person name="Yoshikawa S."/>
            <person name="Yamada K."/>
            <person name="Nakamura Y."/>
            <person name="Ichinomiya M."/>
            <person name="Sato N."/>
            <person name="Blanc-Mathieu R."/>
            <person name="Endo H."/>
            <person name="Kuwata A."/>
            <person name="Ogata H."/>
        </authorList>
    </citation>
    <scope>NUCLEOTIDE SEQUENCE [LARGE SCALE GENOMIC DNA]</scope>
</reference>
<dbReference type="SMART" id="SM00369">
    <property type="entry name" value="LRR_TYP"/>
    <property type="match status" value="5"/>
</dbReference>
<feature type="compositionally biased region" description="Pro residues" evidence="4">
    <location>
        <begin position="707"/>
        <end position="720"/>
    </location>
</feature>
<feature type="compositionally biased region" description="Basic and acidic residues" evidence="4">
    <location>
        <begin position="654"/>
        <end position="667"/>
    </location>
</feature>
<keyword evidence="3" id="KW-0843">Virulence</keyword>
<dbReference type="InterPro" id="IPR050333">
    <property type="entry name" value="SLRP"/>
</dbReference>
<feature type="compositionally biased region" description="Pro residues" evidence="4">
    <location>
        <begin position="189"/>
        <end position="203"/>
    </location>
</feature>
<sequence length="1941" mass="211904">MYPRPQPTARALSLNEATVGEPDGSGDERLDDDSILSQSLELEAHVTPRSSSSSSHRQQRGSSASQPGSSGKRSSQHRRRPRSSSPPTPTPASSNLGSNANPSPNPNNLRHCSSASAIGTYLDDASLSSLPRNATPPSSPPHFPSHPPHHHHHPPKTTQTQQQSRSKALSTARSTKLERNLSLTNLSPPVSPPRPPEPSPSLSPPFSSLPALDTQHSASTSSDPPTPTFSNSTSKSTDPSAPPSPFSLSLSSFSSPPVPPAPPSKSKPDLFPPPLFPPSLPPSLLAELTSRLRRCHDTATTKRKLILSNLDLSYSRVPHLAITSVFGSTLHKLSLANNPLKALPPELVAGLPALRTLDLSNTQLHSVSAAWDLPALRSLNLSSNSITSLPSSNFFSALPSLVSLDLYYNSLEASEECDFAEAALHCPSLEQVDVGNNNLTAAPANLDRLRSLKLLTMNGNFLSIVPASLVSLPNLQKVDVANNPVCEPPMETCERGLAPMRRYYECMRKAHARSKAGRVLGVGSVLAPPGGAEEAPTALLSKKDRRGLNREHWKARKSKRGGGAPLPPQPAARASSEPAARAAPAQLQRAASRSRGAGSGGDVAEVAPAAAAAAAAAPRAALRAAPGRGGGPRLMSARSMPPAPDSPGPAAEPAEPRSEPPQRRMERGLYQMTGGGGGPPPPEAASASAAPPALPPPPAAPLAAAPAAPPSTAPPAPPPARNNTLKVIFVGNASAGKTSLISRLKWGSTYYDGEIHAFNDADETYLVRFTDDPTPRRTESKYIVRTELTNDSTSGTIPVGTKVRARRDMTPRHDERTIGVEIVKWLPHNQACEEDDKIEFMVWDFAGQAAYHATHELYYSSRALYVLCWDMGSEAEFNLPKPKEEGADAAPPGSGVIPEDNEFGLDMSYGDSSDEDEEGGGEGEERDKAVAKLTRYIDDSVQFWIDCIQTSAPGAVILPVATFDDKFVERDDGGEEARRRCSLMQERILETEKKRVEELESMFEVLQEKGEGNTVKGRYVMDLKSRRPKLAVWDERGRSEPIVRVSSVRRRVGPNPDDWYDTETGMARLEKKLLTLARANDPGNPSSPLFPHLYSPLPADYIAVRKLIRDHRRLYPFIRFDRFVALAKQEKIDVNIISDALHTFSDVGEILFFESETTARHSRHRSMQLEDSFMMDEEEEEEGGGADEGHTDESDSDTPSRTSGATTREASSGSGVATNATSGSTFSRPSSDVSQFIFLNPFWLMLACKSILRHDLSNAIKKIVIEPPKRRGFFRDHDCPVISKDEVVELWTVNAKKGDLGVDQRNFFKATKACLGKLEELDRKLKEVDSDLRFEGEAGDITPYDFLARLLVNFNVFVPVDLNVADLVIGNVSIGKMSADDDVGMYFLPSLIDEVEPPDEKIFNPKCDPAKIMWQMTLSQSFVIKNFCPVGMMHRIIAYVLRDVNARPTYTLQQPGGEVTMVVELRQISCYFTKKFFVFEVSNEATGEFYATVEVFVCLYDYNDEHIGSNINQLQPGYRRLIVSGKGSRGGDFASKIWSGGYNLVLRAVSRVLKEYTGLDYTSEVFCPECIRHNELVEVKSFNKAELHRLLMEDRHSTAHCSECPRTLPPVDMRYLLRKARGVLSERGVAESKQELMKGDNNATEVYGQVKVGGEMKKVDVAVVLVMVLSGWDEGKVLSMGSGFVADADNGLIVTAAHVVYDREDLQRKKEHEEEGKPYHFKSASRKPVQMWGGSSGIVIIGVVDSERRAVWKYQASVAQKELGPKLSDPFTDACVLKITKRLRSSESEAAEEGELRTVEDVVKYATTQPVPAGGLRHEIAELKINDNRPDEWAQVKLLGFPQGWGARSLERDMNVFLKAEIGWVAQVDEEYVKLHLNNFSGFSGGPLLLNNDTVVGILSKGEMDGTSTTSAWAVGVEKWGKMVREEQEGGAGSWISDFLG</sequence>
<feature type="region of interest" description="Disordered" evidence="4">
    <location>
        <begin position="527"/>
        <end position="602"/>
    </location>
</feature>
<dbReference type="Pfam" id="PF13365">
    <property type="entry name" value="Trypsin_2"/>
    <property type="match status" value="1"/>
</dbReference>
<keyword evidence="2" id="KW-0677">Repeat</keyword>
<dbReference type="InterPro" id="IPR032675">
    <property type="entry name" value="LRR_dom_sf"/>
</dbReference>
<dbReference type="Gene3D" id="2.40.10.10">
    <property type="entry name" value="Trypsin-like serine proteases"/>
    <property type="match status" value="1"/>
</dbReference>
<feature type="compositionally biased region" description="Low complexity" evidence="4">
    <location>
        <begin position="246"/>
        <end position="255"/>
    </location>
</feature>
<keyword evidence="1" id="KW-0433">Leucine-rich repeat</keyword>
<dbReference type="InterPro" id="IPR027417">
    <property type="entry name" value="P-loop_NTPase"/>
</dbReference>
<proteinExistence type="predicted"/>
<feature type="compositionally biased region" description="Pro residues" evidence="4">
    <location>
        <begin position="256"/>
        <end position="275"/>
    </location>
</feature>
<dbReference type="Pfam" id="PF08477">
    <property type="entry name" value="Roc"/>
    <property type="match status" value="1"/>
</dbReference>
<dbReference type="InterPro" id="IPR001611">
    <property type="entry name" value="Leu-rich_rpt"/>
</dbReference>
<feature type="compositionally biased region" description="Low complexity" evidence="4">
    <location>
        <begin position="217"/>
        <end position="239"/>
    </location>
</feature>
<evidence type="ECO:0000313" key="5">
    <source>
        <dbReference type="EMBL" id="GMI33970.1"/>
    </source>
</evidence>
<evidence type="ECO:0000256" key="1">
    <source>
        <dbReference type="ARBA" id="ARBA00022614"/>
    </source>
</evidence>
<dbReference type="SUPFAM" id="SSF52540">
    <property type="entry name" value="P-loop containing nucleoside triphosphate hydrolases"/>
    <property type="match status" value="1"/>
</dbReference>
<dbReference type="InterPro" id="IPR009003">
    <property type="entry name" value="Peptidase_S1_PA"/>
</dbReference>
<dbReference type="InterPro" id="IPR003591">
    <property type="entry name" value="Leu-rich_rpt_typical-subtyp"/>
</dbReference>
<feature type="region of interest" description="Disordered" evidence="4">
    <location>
        <begin position="623"/>
        <end position="720"/>
    </location>
</feature>
<evidence type="ECO:0000256" key="2">
    <source>
        <dbReference type="ARBA" id="ARBA00022737"/>
    </source>
</evidence>
<feature type="compositionally biased region" description="Polar residues" evidence="4">
    <location>
        <begin position="1197"/>
        <end position="1230"/>
    </location>
</feature>
<dbReference type="PANTHER" id="PTHR45712">
    <property type="entry name" value="AGAP008170-PA"/>
    <property type="match status" value="1"/>
</dbReference>
<gene>
    <name evidence="5" type="ORF">TeGR_g4130</name>
</gene>
<dbReference type="PANTHER" id="PTHR45712:SF22">
    <property type="entry name" value="INSULIN-LIKE GROWTH FACTOR-BINDING PROTEIN COMPLEX ACID LABILE SUBUNIT"/>
    <property type="match status" value="1"/>
</dbReference>
<evidence type="ECO:0000256" key="4">
    <source>
        <dbReference type="SAM" id="MobiDB-lite"/>
    </source>
</evidence>
<name>A0ABQ6MWE6_9STRA</name>
<dbReference type="Gene3D" id="3.40.50.300">
    <property type="entry name" value="P-loop containing nucleotide triphosphate hydrolases"/>
    <property type="match status" value="1"/>
</dbReference>
<dbReference type="PROSITE" id="PS51450">
    <property type="entry name" value="LRR"/>
    <property type="match status" value="1"/>
</dbReference>
<feature type="region of interest" description="Disordered" evidence="4">
    <location>
        <begin position="880"/>
        <end position="926"/>
    </location>
</feature>
<feature type="compositionally biased region" description="Polar residues" evidence="4">
    <location>
        <begin position="164"/>
        <end position="174"/>
    </location>
</feature>
<dbReference type="SUPFAM" id="SSF50494">
    <property type="entry name" value="Trypsin-like serine proteases"/>
    <property type="match status" value="1"/>
</dbReference>
<accession>A0ABQ6MWE6</accession>
<organism evidence="5 6">
    <name type="scientific">Tetraparma gracilis</name>
    <dbReference type="NCBI Taxonomy" id="2962635"/>
    <lineage>
        <taxon>Eukaryota</taxon>
        <taxon>Sar</taxon>
        <taxon>Stramenopiles</taxon>
        <taxon>Ochrophyta</taxon>
        <taxon>Bolidophyceae</taxon>
        <taxon>Parmales</taxon>
        <taxon>Triparmaceae</taxon>
        <taxon>Tetraparma</taxon>
    </lineage>
</organism>
<comment type="caution">
    <text evidence="5">The sequence shown here is derived from an EMBL/GenBank/DDBJ whole genome shotgun (WGS) entry which is preliminary data.</text>
</comment>
<dbReference type="InterPro" id="IPR043504">
    <property type="entry name" value="Peptidase_S1_PA_chymotrypsin"/>
</dbReference>
<dbReference type="SUPFAM" id="SSF52058">
    <property type="entry name" value="L domain-like"/>
    <property type="match status" value="1"/>
</dbReference>
<feature type="compositionally biased region" description="Low complexity" evidence="4">
    <location>
        <begin position="49"/>
        <end position="66"/>
    </location>
</feature>